<dbReference type="STRING" id="53406.SAMN05421553_0522"/>
<dbReference type="EMBL" id="FNSC01000001">
    <property type="protein sequence ID" value="SEC22451.1"/>
    <property type="molecule type" value="Genomic_DNA"/>
</dbReference>
<name>A0A1H4QSI7_PSEAG</name>
<organism evidence="1 2">
    <name type="scientific">Pseudomonas anguilliseptica</name>
    <dbReference type="NCBI Taxonomy" id="53406"/>
    <lineage>
        <taxon>Bacteria</taxon>
        <taxon>Pseudomonadati</taxon>
        <taxon>Pseudomonadota</taxon>
        <taxon>Gammaproteobacteria</taxon>
        <taxon>Pseudomonadales</taxon>
        <taxon>Pseudomonadaceae</taxon>
        <taxon>Pseudomonas</taxon>
    </lineage>
</organism>
<proteinExistence type="predicted"/>
<evidence type="ECO:0000313" key="2">
    <source>
        <dbReference type="Proteomes" id="UP000242849"/>
    </source>
</evidence>
<keyword evidence="2" id="KW-1185">Reference proteome</keyword>
<dbReference type="OrthoDB" id="6961809at2"/>
<dbReference type="RefSeq" id="WP_090376325.1">
    <property type="nucleotide sequence ID" value="NZ_CP156749.1"/>
</dbReference>
<evidence type="ECO:0000313" key="1">
    <source>
        <dbReference type="EMBL" id="SEC22451.1"/>
    </source>
</evidence>
<gene>
    <name evidence="1" type="ORF">SAMN05421553_0522</name>
</gene>
<dbReference type="AlphaFoldDB" id="A0A1H4QSI7"/>
<sequence length="137" mass="15196">MPPMDTEQQLAARLAILENPEVQDCTVYRADDQDPDAEEVDLGDAKVLFCGPFEAPADWDAAEREDYFGDSAPELFVNARIECEAKPGSKGHFAVDIGDYVAAQPGLGEVVMFYVHDYLEDDTGCTYVLLRDEEVLE</sequence>
<accession>A0A1H4QSI7</accession>
<reference evidence="2" key="1">
    <citation type="submission" date="2016-10" db="EMBL/GenBank/DDBJ databases">
        <authorList>
            <person name="Varghese N."/>
            <person name="Submissions S."/>
        </authorList>
    </citation>
    <scope>NUCLEOTIDE SEQUENCE [LARGE SCALE GENOMIC DNA]</scope>
    <source>
        <strain evidence="2">DSM 12111</strain>
    </source>
</reference>
<protein>
    <submittedName>
        <fullName evidence="1">Uncharacterized protein</fullName>
    </submittedName>
</protein>
<dbReference type="Proteomes" id="UP000242849">
    <property type="component" value="Unassembled WGS sequence"/>
</dbReference>